<protein>
    <recommendedName>
        <fullName evidence="3">Alpha/beta hydrolase fold-3 domain-containing protein</fullName>
    </recommendedName>
</protein>
<accession>A0A918PZG0</accession>
<comment type="caution">
    <text evidence="1">The sequence shown here is derived from an EMBL/GenBank/DDBJ whole genome shotgun (WGS) entry which is preliminary data.</text>
</comment>
<evidence type="ECO:0000313" key="2">
    <source>
        <dbReference type="Proteomes" id="UP000622166"/>
    </source>
</evidence>
<keyword evidence="2" id="KW-1185">Reference proteome</keyword>
<gene>
    <name evidence="1" type="ORF">GCM10010365_55920</name>
</gene>
<organism evidence="1 2">
    <name type="scientific">Streptomyces poonensis</name>
    <dbReference type="NCBI Taxonomy" id="68255"/>
    <lineage>
        <taxon>Bacteria</taxon>
        <taxon>Bacillati</taxon>
        <taxon>Actinomycetota</taxon>
        <taxon>Actinomycetes</taxon>
        <taxon>Kitasatosporales</taxon>
        <taxon>Streptomycetaceae</taxon>
        <taxon>Streptomyces</taxon>
    </lineage>
</organism>
<dbReference type="AlphaFoldDB" id="A0A918PZG0"/>
<dbReference type="EMBL" id="BMVW01000013">
    <property type="protein sequence ID" value="GGZ28353.1"/>
    <property type="molecule type" value="Genomic_DNA"/>
</dbReference>
<reference evidence="1" key="1">
    <citation type="journal article" date="2014" name="Int. J. Syst. Evol. Microbiol.">
        <title>Complete genome sequence of Corynebacterium casei LMG S-19264T (=DSM 44701T), isolated from a smear-ripened cheese.</title>
        <authorList>
            <consortium name="US DOE Joint Genome Institute (JGI-PGF)"/>
            <person name="Walter F."/>
            <person name="Albersmeier A."/>
            <person name="Kalinowski J."/>
            <person name="Ruckert C."/>
        </authorList>
    </citation>
    <scope>NUCLEOTIDE SEQUENCE</scope>
    <source>
        <strain evidence="1">JCM 4815</strain>
    </source>
</reference>
<dbReference type="RefSeq" id="WP_373299590.1">
    <property type="nucleotide sequence ID" value="NZ_BMVW01000013.1"/>
</dbReference>
<dbReference type="InterPro" id="IPR029058">
    <property type="entry name" value="AB_hydrolase_fold"/>
</dbReference>
<reference evidence="1" key="2">
    <citation type="submission" date="2020-09" db="EMBL/GenBank/DDBJ databases">
        <authorList>
            <person name="Sun Q."/>
            <person name="Ohkuma M."/>
        </authorList>
    </citation>
    <scope>NUCLEOTIDE SEQUENCE</scope>
    <source>
        <strain evidence="1">JCM 4815</strain>
    </source>
</reference>
<evidence type="ECO:0008006" key="3">
    <source>
        <dbReference type="Google" id="ProtNLM"/>
    </source>
</evidence>
<evidence type="ECO:0000313" key="1">
    <source>
        <dbReference type="EMBL" id="GGZ28353.1"/>
    </source>
</evidence>
<proteinExistence type="predicted"/>
<name>A0A918PZG0_9ACTN</name>
<dbReference type="Gene3D" id="3.40.50.1820">
    <property type="entry name" value="alpha/beta hydrolase"/>
    <property type="match status" value="1"/>
</dbReference>
<sequence length="68" mass="7247">MAGQGSAPGPYRDVDITCALRLLRRAGVPVELHQWSGTFHGSPAIMSAEVSQRQLAELGAVLRCALTE</sequence>
<dbReference type="Proteomes" id="UP000622166">
    <property type="component" value="Unassembled WGS sequence"/>
</dbReference>